<dbReference type="Pfam" id="PF03345">
    <property type="entry name" value="OST48_N"/>
    <property type="match status" value="1"/>
</dbReference>
<dbReference type="GO" id="GO:0008250">
    <property type="term" value="C:oligosaccharyltransferase complex"/>
    <property type="evidence" value="ECO:0007669"/>
    <property type="project" value="TreeGrafter"/>
</dbReference>
<dbReference type="Pfam" id="PF23358">
    <property type="entry name" value="OST48_MD"/>
    <property type="match status" value="1"/>
</dbReference>
<keyword evidence="5 9" id="KW-0812">Transmembrane</keyword>
<keyword evidence="9" id="KW-0732">Signal</keyword>
<evidence type="ECO:0000259" key="11">
    <source>
        <dbReference type="Pfam" id="PF23358"/>
    </source>
</evidence>
<dbReference type="PANTHER" id="PTHR10830">
    <property type="entry name" value="DOLICHYL-DIPHOSPHOOLIGOSACCHARIDE--PROTEIN GLYCOSYLTRANSFERASE 48 KDA SUBUNIT"/>
    <property type="match status" value="1"/>
</dbReference>
<comment type="pathway">
    <text evidence="2 9">Protein modification; protein glycosylation.</text>
</comment>
<evidence type="ECO:0000256" key="8">
    <source>
        <dbReference type="ARBA" id="ARBA00023136"/>
    </source>
</evidence>
<keyword evidence="7 9" id="KW-1133">Transmembrane helix</keyword>
<feature type="signal peptide" evidence="9">
    <location>
        <begin position="1"/>
        <end position="27"/>
    </location>
</feature>
<accession>A0A182J5L6</accession>
<proteinExistence type="inferred from homology"/>
<feature type="domain" description="OST48 middle" evidence="11">
    <location>
        <begin position="300"/>
        <end position="438"/>
    </location>
</feature>
<comment type="function">
    <text evidence="9">Subunit of the oligosaccharyl transferase (OST) complex that catalyzes the initial transfer of a defined glycan (Glc(3)Man(9)GlcNAc(2) in eukaryotes) from the lipid carrier dolichol-pyrophosphate to an asparagine residue within an Asn-X-Ser/Thr consensus motif in nascent polypeptide chains, the first step in protein N-glycosylation. N-glycosylation occurs cotranslationally and the complex associates with the Sec61 complex at the channel-forming translocon complex that mediates protein translocation across the endoplasmic reticulum (ER).</text>
</comment>
<evidence type="ECO:0000256" key="9">
    <source>
        <dbReference type="RuleBase" id="RU361142"/>
    </source>
</evidence>
<dbReference type="PANTHER" id="PTHR10830:SF0">
    <property type="entry name" value="DOLICHYL-DIPHOSPHOOLIGOSACCHARIDE--PROTEIN GLYCOSYLTRANSFERASE 48 KDA SUBUNIT"/>
    <property type="match status" value="1"/>
</dbReference>
<dbReference type="EnsemblMetazoa" id="AATE011803-RA">
    <property type="protein sequence ID" value="AATE011803-PA.1"/>
    <property type="gene ID" value="AATE011803"/>
</dbReference>
<sequence>MSVCTRIGFAGIVILSVIFLAPASAVAEPGETLVLLDNLAIRETHSLFFKSLQERGYKLTFKLADDSSLVLSKYGEFLYRHLIVFAPSVEEFGGSLSVEAITEFIDNGGNVLVAGSTTSGDALRELASECGFEVDEENAAVIDHLNYDVSDGGDHTTIVASPENLIDSNIIVGSRSSVAPLLYRGTGLLADRENPLVLQLLTADSTAYSYVPDAPIKEYPHAVGKGTLLIAALQARNNARVVFSGSLYFFSDEAFLSSVQRVQDEPGKKPVRSGNQDVATAISKWVFGENGVIRVRSVSHHKDGEAQPPSSYTVTDPVVYTIEIETRTSNGQWKAFEATDVQLEFVRIDPFVRTTLVPVGGGRYEARFLIPDVYGVYQFKVNYDRTGYTHLYSTTQVSVRPLTHTQYERFIPSAYPYYASAFSMVVGMFLFSFLFLHFKDDGAKPGKAVSGSEKKVQ</sequence>
<dbReference type="STRING" id="41427.A0A182J5L6"/>
<reference evidence="12" key="1">
    <citation type="submission" date="2022-08" db="UniProtKB">
        <authorList>
            <consortium name="EnsemblMetazoa"/>
        </authorList>
    </citation>
    <scope>IDENTIFICATION</scope>
    <source>
        <strain evidence="12">EBRO</strain>
    </source>
</reference>
<evidence type="ECO:0000256" key="2">
    <source>
        <dbReference type="ARBA" id="ARBA00004922"/>
    </source>
</evidence>
<dbReference type="InterPro" id="IPR055459">
    <property type="entry name" value="OST48_MD"/>
</dbReference>
<evidence type="ECO:0000256" key="1">
    <source>
        <dbReference type="ARBA" id="ARBA00004115"/>
    </source>
</evidence>
<evidence type="ECO:0000259" key="10">
    <source>
        <dbReference type="Pfam" id="PF03345"/>
    </source>
</evidence>
<comment type="subcellular location">
    <subcellularLocation>
        <location evidence="1 9">Endoplasmic reticulum membrane</location>
        <topology evidence="1 9">Single-pass type I membrane protein</topology>
    </subcellularLocation>
</comment>
<evidence type="ECO:0000313" key="12">
    <source>
        <dbReference type="EnsemblMetazoa" id="AATE011803-PA.1"/>
    </source>
</evidence>
<feature type="domain" description="OST48 N-terminal" evidence="10">
    <location>
        <begin position="31"/>
        <end position="286"/>
    </location>
</feature>
<feature type="chain" id="PRO_5036529353" description="Dolichyl-diphosphooligosaccharide--protein glycosyltransferase 48 kDa subunit" evidence="9">
    <location>
        <begin position="28"/>
        <end position="457"/>
    </location>
</feature>
<evidence type="ECO:0000256" key="5">
    <source>
        <dbReference type="ARBA" id="ARBA00022692"/>
    </source>
</evidence>
<name>A0A182J5L6_ANOAO</name>
<keyword evidence="8 9" id="KW-0472">Membrane</keyword>
<comment type="subunit">
    <text evidence="9">Component of the oligosaccharyltransferase (OST) complex.</text>
</comment>
<feature type="transmembrane region" description="Helical" evidence="9">
    <location>
        <begin position="415"/>
        <end position="438"/>
    </location>
</feature>
<dbReference type="InterPro" id="IPR055457">
    <property type="entry name" value="OST48_N"/>
</dbReference>
<dbReference type="VEuPathDB" id="VectorBase:AATE011803"/>
<keyword evidence="6 9" id="KW-0256">Endoplasmic reticulum</keyword>
<organism evidence="12">
    <name type="scientific">Anopheles atroparvus</name>
    <name type="common">European mosquito</name>
    <dbReference type="NCBI Taxonomy" id="41427"/>
    <lineage>
        <taxon>Eukaryota</taxon>
        <taxon>Metazoa</taxon>
        <taxon>Ecdysozoa</taxon>
        <taxon>Arthropoda</taxon>
        <taxon>Hexapoda</taxon>
        <taxon>Insecta</taxon>
        <taxon>Pterygota</taxon>
        <taxon>Neoptera</taxon>
        <taxon>Endopterygota</taxon>
        <taxon>Diptera</taxon>
        <taxon>Nematocera</taxon>
        <taxon>Culicoidea</taxon>
        <taxon>Culicidae</taxon>
        <taxon>Anophelinae</taxon>
        <taxon>Anopheles</taxon>
    </lineage>
</organism>
<evidence type="ECO:0000256" key="6">
    <source>
        <dbReference type="ARBA" id="ARBA00022824"/>
    </source>
</evidence>
<protein>
    <recommendedName>
        <fullName evidence="4 9">Dolichyl-diphosphooligosaccharide--protein glycosyltransferase 48 kDa subunit</fullName>
        <shortName evidence="9">Oligosaccharyl transferase 48 kDa subunit</shortName>
    </recommendedName>
</protein>
<dbReference type="AlphaFoldDB" id="A0A182J5L6"/>
<dbReference type="GO" id="GO:0018279">
    <property type="term" value="P:protein N-linked glycosylation via asparagine"/>
    <property type="evidence" value="ECO:0007669"/>
    <property type="project" value="UniProtKB-UniRule"/>
</dbReference>
<evidence type="ECO:0000256" key="4">
    <source>
        <dbReference type="ARBA" id="ARBA00013350"/>
    </source>
</evidence>
<dbReference type="InterPro" id="IPR005013">
    <property type="entry name" value="DDOST_48_kDa_subunit"/>
</dbReference>
<comment type="similarity">
    <text evidence="3 9">Belongs to the DDOST 48 kDa subunit family.</text>
</comment>
<evidence type="ECO:0000256" key="3">
    <source>
        <dbReference type="ARBA" id="ARBA00008743"/>
    </source>
</evidence>
<evidence type="ECO:0000256" key="7">
    <source>
        <dbReference type="ARBA" id="ARBA00022989"/>
    </source>
</evidence>